<keyword evidence="3" id="KW-1185">Reference proteome</keyword>
<dbReference type="EMBL" id="AOLY01000042">
    <property type="protein sequence ID" value="EMA27836.1"/>
    <property type="molecule type" value="Genomic_DNA"/>
</dbReference>
<gene>
    <name evidence="2" type="ORF">C444_20167</name>
</gene>
<evidence type="ECO:0000313" key="3">
    <source>
        <dbReference type="Proteomes" id="UP000011524"/>
    </source>
</evidence>
<evidence type="ECO:0000259" key="1">
    <source>
        <dbReference type="Pfam" id="PF01494"/>
    </source>
</evidence>
<dbReference type="PATRIC" id="fig|1227453.3.peg.3968"/>
<dbReference type="Pfam" id="PF01494">
    <property type="entry name" value="FAD_binding_3"/>
    <property type="match status" value="1"/>
</dbReference>
<name>M0L2S4_HALJT</name>
<dbReference type="PANTHER" id="PTHR43422:SF3">
    <property type="entry name" value="THIAMINE THIAZOLE SYNTHASE"/>
    <property type="match status" value="1"/>
</dbReference>
<comment type="caution">
    <text evidence="2">The sequence shown here is derived from an EMBL/GenBank/DDBJ whole genome shotgun (WGS) entry which is preliminary data.</text>
</comment>
<sequence length="421" mass="46653">MAGLMTARVLADLFERVTLIEKDALRDAPVSRSGTPQANHIHNLHEAGRQTLEDLFPGFSEALLAAGGNRIEINSDSRVFIEEGVLAHGPAQLPMYCASRPLFELVTRRRVEDIENVSLRDNCQFVDYLTEGTADVTGISIRQDGRTEDIRADLVVDATGRTSRTPDWLAEHDYPMPTVDEVHIDVAYSTAFVNRPTDVQQTCVVLPNPPRKRGGGMFPVENGRWMMTLFGVHGEHAPTEQAGFTDFAASLPISDFERVIDEHGLASETIEQYPFPSNRRVRYEEADRFPDGLLVIGDGIASFNPIYGQGMSVAALEAIQLHHTLAAGSSDDVAQRFFQRATTVVDDAWMLAVGSDFQFGQTTGPKPTGTDLINRYLSRLLRTARTDGRVADAFNRVIIMEERPTSLFRPSILWRVLTPGI</sequence>
<protein>
    <recommendedName>
        <fullName evidence="1">FAD-binding domain-containing protein</fullName>
    </recommendedName>
</protein>
<dbReference type="AlphaFoldDB" id="M0L2S4"/>
<proteinExistence type="predicted"/>
<dbReference type="STRING" id="1227453.C444_20167"/>
<dbReference type="eggNOG" id="arCOG00570">
    <property type="taxonomic scope" value="Archaea"/>
</dbReference>
<organism evidence="2 3">
    <name type="scientific">Haloarcula japonica (strain ATCC 49778 / DSM 6131 / JCM 7785 / NBRC 101032 / NCIMB 13157 / TR-1)</name>
    <dbReference type="NCBI Taxonomy" id="1227453"/>
    <lineage>
        <taxon>Archaea</taxon>
        <taxon>Methanobacteriati</taxon>
        <taxon>Methanobacteriota</taxon>
        <taxon>Stenosarchaea group</taxon>
        <taxon>Halobacteria</taxon>
        <taxon>Halobacteriales</taxon>
        <taxon>Haloarculaceae</taxon>
        <taxon>Haloarcula</taxon>
    </lineage>
</organism>
<feature type="domain" description="FAD-binding" evidence="1">
    <location>
        <begin position="2"/>
        <end position="327"/>
    </location>
</feature>
<dbReference type="InterPro" id="IPR036188">
    <property type="entry name" value="FAD/NAD-bd_sf"/>
</dbReference>
<evidence type="ECO:0000313" key="2">
    <source>
        <dbReference type="EMBL" id="EMA27836.1"/>
    </source>
</evidence>
<reference evidence="2 3" key="1">
    <citation type="journal article" date="2014" name="PLoS Genet.">
        <title>Phylogenetically driven sequencing of extremely halophilic archaea reveals strategies for static and dynamic osmo-response.</title>
        <authorList>
            <person name="Becker E.A."/>
            <person name="Seitzer P.M."/>
            <person name="Tritt A."/>
            <person name="Larsen D."/>
            <person name="Krusor M."/>
            <person name="Yao A.I."/>
            <person name="Wu D."/>
            <person name="Madern D."/>
            <person name="Eisen J.A."/>
            <person name="Darling A.E."/>
            <person name="Facciotti M.T."/>
        </authorList>
    </citation>
    <scope>NUCLEOTIDE SEQUENCE [LARGE SCALE GENOMIC DNA]</scope>
    <source>
        <strain evidence="3">ATCC 49778 / DSM 6131 / JCM 7785 / NBRC 101032 / NCIMB 13157 / TR-1</strain>
    </source>
</reference>
<dbReference type="Gene3D" id="3.50.50.60">
    <property type="entry name" value="FAD/NAD(P)-binding domain"/>
    <property type="match status" value="1"/>
</dbReference>
<accession>M0L2S4</accession>
<dbReference type="SUPFAM" id="SSF51905">
    <property type="entry name" value="FAD/NAD(P)-binding domain"/>
    <property type="match status" value="1"/>
</dbReference>
<dbReference type="Proteomes" id="UP000011524">
    <property type="component" value="Unassembled WGS sequence"/>
</dbReference>
<dbReference type="PANTHER" id="PTHR43422">
    <property type="entry name" value="THIAMINE THIAZOLE SYNTHASE"/>
    <property type="match status" value="1"/>
</dbReference>
<dbReference type="GO" id="GO:0071949">
    <property type="term" value="F:FAD binding"/>
    <property type="evidence" value="ECO:0007669"/>
    <property type="project" value="InterPro"/>
</dbReference>
<dbReference type="InterPro" id="IPR002938">
    <property type="entry name" value="FAD-bd"/>
</dbReference>